<evidence type="ECO:0000313" key="1">
    <source>
        <dbReference type="EMBL" id="MPN28414.1"/>
    </source>
</evidence>
<dbReference type="SUPFAM" id="SSF53098">
    <property type="entry name" value="Ribonuclease H-like"/>
    <property type="match status" value="1"/>
</dbReference>
<evidence type="ECO:0008006" key="2">
    <source>
        <dbReference type="Google" id="ProtNLM"/>
    </source>
</evidence>
<dbReference type="EMBL" id="VSSQ01078701">
    <property type="protein sequence ID" value="MPN28414.1"/>
    <property type="molecule type" value="Genomic_DNA"/>
</dbReference>
<accession>A0A645GWK9</accession>
<proteinExistence type="predicted"/>
<name>A0A645GWK9_9ZZZZ</name>
<reference evidence="1" key="1">
    <citation type="submission" date="2019-08" db="EMBL/GenBank/DDBJ databases">
        <authorList>
            <person name="Kucharzyk K."/>
            <person name="Murdoch R.W."/>
            <person name="Higgins S."/>
            <person name="Loffler F."/>
        </authorList>
    </citation>
    <scope>NUCLEOTIDE SEQUENCE</scope>
</reference>
<gene>
    <name evidence="1" type="ORF">SDC9_175855</name>
</gene>
<protein>
    <recommendedName>
        <fullName evidence="2">Transposase IS4-like domain-containing protein</fullName>
    </recommendedName>
</protein>
<dbReference type="Gene3D" id="3.90.350.10">
    <property type="entry name" value="Transposase Inhibitor Protein From Tn5, Chain A, domain 1"/>
    <property type="match status" value="1"/>
</dbReference>
<organism evidence="1">
    <name type="scientific">bioreactor metagenome</name>
    <dbReference type="NCBI Taxonomy" id="1076179"/>
    <lineage>
        <taxon>unclassified sequences</taxon>
        <taxon>metagenomes</taxon>
        <taxon>ecological metagenomes</taxon>
    </lineage>
</organism>
<dbReference type="InterPro" id="IPR012337">
    <property type="entry name" value="RNaseH-like_sf"/>
</dbReference>
<dbReference type="AlphaFoldDB" id="A0A645GWK9"/>
<sequence>MLVKIEGKNKIKNLKDIKPIKNSVKKFNGILLTAEKYRCNLAVCKAEDSDDTWYLATNMDSKCAVIEYKKRFIIEEMFRDLKSNGFNIEDTWTESIVYFKNLYLCVSMAYTWMIILGADCSKNKKSKIIGATKKIKNKVVRIYSLFTSGMKWFNRCYDSSVKKYKLKFDFVLYDI</sequence>
<comment type="caution">
    <text evidence="1">The sequence shown here is derived from an EMBL/GenBank/DDBJ whole genome shotgun (WGS) entry which is preliminary data.</text>
</comment>